<evidence type="ECO:0000313" key="13">
    <source>
        <dbReference type="Proteomes" id="UP000700596"/>
    </source>
</evidence>
<dbReference type="GO" id="GO:1990573">
    <property type="term" value="P:potassium ion import across plasma membrane"/>
    <property type="evidence" value="ECO:0007669"/>
    <property type="project" value="TreeGrafter"/>
</dbReference>
<dbReference type="InterPro" id="IPR003445">
    <property type="entry name" value="Cat_transpt"/>
</dbReference>
<feature type="transmembrane region" description="Helical" evidence="10">
    <location>
        <begin position="735"/>
        <end position="758"/>
    </location>
</feature>
<dbReference type="PANTHER" id="PTHR31064:SF30">
    <property type="entry name" value="HIGH-AFFINITY POTASSIUM TRANSPORT PROTEIN-RELATED"/>
    <property type="match status" value="1"/>
</dbReference>
<dbReference type="InterPro" id="IPR051143">
    <property type="entry name" value="TrkH_K-transport"/>
</dbReference>
<gene>
    <name evidence="12" type="ORF">B0J11DRAFT_517796</name>
</gene>
<sequence>MFGPWIVAFGWIKSHIPTKLSAFKPRLNFITLHYTYLISMTLLGSVIIYGSGSMPYIDALFFASGSSTQSGLNTIDLNKIKLYQQVVIMLIAAVCNPIFINTFVVFIRLYWFEKRFQNVVLEARSLKRNKTRSRSKSQTKHDLERDIGLSTKGVGDREIVVLRTDSGEAKGEKIEDEVLFKEGENGTVWNGSDRSSGKNRAEEMDSVSPMEPMEPMDPVSPMERFETPIRKDIIFEDEVDSPLERRPERQSEKSIEFVQNQRNPKDTATLRIPGPRDYDRGFKPQRIEEGQDGEDSHDQDNEQEKDVSNDREREESNVRRHRSSSVPRSELNADDHRLKQHITIDVPHRPRPNTGPSAYALNVGRAKTMDRSTDRTIDISSEKTVEPEAPTSGMQLRNRRTKTFGSILSRSHEEERDPMPYFSSQPTVGRNSAFVDLNEEQREELGGIEYRALKLLAIILVCYYVGFHLLGMICLLPWIVRDGHYSSVVIEDGINPVWWGFFTPASMFNDLGFTLTPDSMISFQFAVFPLVLGTFLIIIGNTGFPCMLRFVIWLCSKCVPKHSGPWEELRFLLDHPRRCFTLLFPSKANWWLFWVLILLNGIDLIFFVILDLKDPTVTALPPGFRFLDGLFQAAATRTAGFAVVNIAELHPAIQVSYLIMMYISVFPIAISMRQTNVYEEKSLGVWSDDDEDSDKSFLGTHLRRQLSFDLWFVFLGFFLIAIIEGTRLENTNDFAFTLFSVLFEIVSAYGTVGLSLGYPDINASFSSEMKPLSKLIIIAMQLRGRHRGLPYALDRAILLPSESLHKKEEEDATRRARRGSNVADLNDTAVGRVPTNITRRNSAATVDGGVPARKIRPTQVRRFLSGALSAGPSIPRQKKA</sequence>
<organism evidence="12 13">
    <name type="scientific">Dendryphion nanum</name>
    <dbReference type="NCBI Taxonomy" id="256645"/>
    <lineage>
        <taxon>Eukaryota</taxon>
        <taxon>Fungi</taxon>
        <taxon>Dikarya</taxon>
        <taxon>Ascomycota</taxon>
        <taxon>Pezizomycotina</taxon>
        <taxon>Dothideomycetes</taxon>
        <taxon>Pleosporomycetidae</taxon>
        <taxon>Pleosporales</taxon>
        <taxon>Torulaceae</taxon>
        <taxon>Dendryphion</taxon>
    </lineage>
</organism>
<evidence type="ECO:0000256" key="9">
    <source>
        <dbReference type="ARBA" id="ARBA00023136"/>
    </source>
</evidence>
<evidence type="ECO:0000256" key="2">
    <source>
        <dbReference type="ARBA" id="ARBA00009137"/>
    </source>
</evidence>
<evidence type="ECO:0000256" key="4">
    <source>
        <dbReference type="ARBA" id="ARBA00022538"/>
    </source>
</evidence>
<keyword evidence="7 10" id="KW-1133">Transmembrane helix</keyword>
<feature type="compositionally biased region" description="Polar residues" evidence="11">
    <location>
        <begin position="835"/>
        <end position="844"/>
    </location>
</feature>
<comment type="caution">
    <text evidence="12">The sequence shown here is derived from an EMBL/GenBank/DDBJ whole genome shotgun (WGS) entry which is preliminary data.</text>
</comment>
<feature type="transmembrane region" description="Helical" evidence="10">
    <location>
        <begin position="34"/>
        <end position="52"/>
    </location>
</feature>
<feature type="transmembrane region" description="Helical" evidence="10">
    <location>
        <begin position="706"/>
        <end position="723"/>
    </location>
</feature>
<evidence type="ECO:0000256" key="7">
    <source>
        <dbReference type="ARBA" id="ARBA00022989"/>
    </source>
</evidence>
<dbReference type="InterPro" id="IPR015958">
    <property type="entry name" value="Trk1_fungi"/>
</dbReference>
<keyword evidence="13" id="KW-1185">Reference proteome</keyword>
<dbReference type="InterPro" id="IPR004773">
    <property type="entry name" value="K/Na_transp_Trk1/HKT1"/>
</dbReference>
<feature type="transmembrane region" description="Helical" evidence="10">
    <location>
        <begin position="590"/>
        <end position="610"/>
    </location>
</feature>
<feature type="transmembrane region" description="Helical" evidence="10">
    <location>
        <begin position="521"/>
        <end position="539"/>
    </location>
</feature>
<dbReference type="Pfam" id="PF02386">
    <property type="entry name" value="TrkH"/>
    <property type="match status" value="1"/>
</dbReference>
<dbReference type="GO" id="GO:0030007">
    <property type="term" value="P:intracellular potassium ion homeostasis"/>
    <property type="evidence" value="ECO:0007669"/>
    <property type="project" value="UniProtKB-UniRule"/>
</dbReference>
<feature type="transmembrane region" description="Helical" evidence="10">
    <location>
        <begin position="86"/>
        <end position="111"/>
    </location>
</feature>
<dbReference type="PANTHER" id="PTHR31064">
    <property type="entry name" value="POTASSIUM TRANSPORT PROTEIN DDB_G0292412-RELATED"/>
    <property type="match status" value="1"/>
</dbReference>
<name>A0A9P9EEQ5_9PLEO</name>
<dbReference type="GO" id="GO:0005886">
    <property type="term" value="C:plasma membrane"/>
    <property type="evidence" value="ECO:0007669"/>
    <property type="project" value="InterPro"/>
</dbReference>
<feature type="compositionally biased region" description="Basic and acidic residues" evidence="11">
    <location>
        <begin position="223"/>
        <end position="234"/>
    </location>
</feature>
<dbReference type="OrthoDB" id="9999863at2759"/>
<evidence type="ECO:0000256" key="10">
    <source>
        <dbReference type="PIRNR" id="PIRNR002450"/>
    </source>
</evidence>
<dbReference type="EMBL" id="JAGMWT010000002">
    <property type="protein sequence ID" value="KAH7135191.1"/>
    <property type="molecule type" value="Genomic_DNA"/>
</dbReference>
<dbReference type="GO" id="GO:0140107">
    <property type="term" value="F:high-affinity potassium ion transmembrane transporter activity"/>
    <property type="evidence" value="ECO:0007669"/>
    <property type="project" value="TreeGrafter"/>
</dbReference>
<proteinExistence type="inferred from homology"/>
<feature type="compositionally biased region" description="Basic and acidic residues" evidence="11">
    <location>
        <begin position="242"/>
        <end position="255"/>
    </location>
</feature>
<feature type="transmembrane region" description="Helical" evidence="10">
    <location>
        <begin position="455"/>
        <end position="480"/>
    </location>
</feature>
<dbReference type="NCBIfam" id="TIGR00934">
    <property type="entry name" value="2a38euk"/>
    <property type="match status" value="1"/>
</dbReference>
<keyword evidence="6 10" id="KW-0630">Potassium</keyword>
<keyword evidence="3 10" id="KW-0813">Transport</keyword>
<feature type="transmembrane region" description="Helical" evidence="10">
    <location>
        <begin position="652"/>
        <end position="672"/>
    </location>
</feature>
<reference evidence="12" key="1">
    <citation type="journal article" date="2021" name="Nat. Commun.">
        <title>Genetic determinants of endophytism in the Arabidopsis root mycobiome.</title>
        <authorList>
            <person name="Mesny F."/>
            <person name="Miyauchi S."/>
            <person name="Thiergart T."/>
            <person name="Pickel B."/>
            <person name="Atanasova L."/>
            <person name="Karlsson M."/>
            <person name="Huettel B."/>
            <person name="Barry K.W."/>
            <person name="Haridas S."/>
            <person name="Chen C."/>
            <person name="Bauer D."/>
            <person name="Andreopoulos W."/>
            <person name="Pangilinan J."/>
            <person name="LaButti K."/>
            <person name="Riley R."/>
            <person name="Lipzen A."/>
            <person name="Clum A."/>
            <person name="Drula E."/>
            <person name="Henrissat B."/>
            <person name="Kohler A."/>
            <person name="Grigoriev I.V."/>
            <person name="Martin F.M."/>
            <person name="Hacquard S."/>
        </authorList>
    </citation>
    <scope>NUCLEOTIDE SEQUENCE</scope>
    <source>
        <strain evidence="12">MPI-CAGE-CH-0243</strain>
    </source>
</reference>
<keyword evidence="9 10" id="KW-0472">Membrane</keyword>
<keyword evidence="5 10" id="KW-0812">Transmembrane</keyword>
<evidence type="ECO:0000256" key="5">
    <source>
        <dbReference type="ARBA" id="ARBA00022692"/>
    </source>
</evidence>
<dbReference type="Proteomes" id="UP000700596">
    <property type="component" value="Unassembled WGS sequence"/>
</dbReference>
<feature type="region of interest" description="Disordered" evidence="11">
    <location>
        <begin position="808"/>
        <end position="852"/>
    </location>
</feature>
<evidence type="ECO:0000256" key="11">
    <source>
        <dbReference type="SAM" id="MobiDB-lite"/>
    </source>
</evidence>
<evidence type="ECO:0000256" key="6">
    <source>
        <dbReference type="ARBA" id="ARBA00022958"/>
    </source>
</evidence>
<protein>
    <recommendedName>
        <fullName evidence="10">Potassium transport protein</fullName>
    </recommendedName>
</protein>
<evidence type="ECO:0000256" key="8">
    <source>
        <dbReference type="ARBA" id="ARBA00023065"/>
    </source>
</evidence>
<comment type="subcellular location">
    <subcellularLocation>
        <location evidence="1">Membrane</location>
        <topology evidence="1">Multi-pass membrane protein</topology>
    </subcellularLocation>
</comment>
<evidence type="ECO:0000313" key="12">
    <source>
        <dbReference type="EMBL" id="KAH7135191.1"/>
    </source>
</evidence>
<evidence type="ECO:0000256" key="1">
    <source>
        <dbReference type="ARBA" id="ARBA00004141"/>
    </source>
</evidence>
<feature type="region of interest" description="Disordered" evidence="11">
    <location>
        <begin position="185"/>
        <end position="337"/>
    </location>
</feature>
<accession>A0A9P9EEQ5</accession>
<feature type="compositionally biased region" description="Basic and acidic residues" evidence="11">
    <location>
        <begin position="274"/>
        <end position="318"/>
    </location>
</feature>
<keyword evidence="4 10" id="KW-0633">Potassium transport</keyword>
<keyword evidence="8 10" id="KW-0406">Ion transport</keyword>
<comment type="similarity">
    <text evidence="2 10">Belongs to the TrkH potassium transport family.</text>
</comment>
<evidence type="ECO:0000256" key="3">
    <source>
        <dbReference type="ARBA" id="ARBA00022448"/>
    </source>
</evidence>
<dbReference type="PIRSF" id="PIRSF002450">
    <property type="entry name" value="K+_transpter_TRK"/>
    <property type="match status" value="1"/>
</dbReference>
<dbReference type="AlphaFoldDB" id="A0A9P9EEQ5"/>